<gene>
    <name evidence="2" type="ORF">CR513_30346</name>
</gene>
<protein>
    <submittedName>
        <fullName evidence="2">Uncharacterized protein</fullName>
    </submittedName>
</protein>
<proteinExistence type="predicted"/>
<evidence type="ECO:0000313" key="2">
    <source>
        <dbReference type="EMBL" id="RDX88092.1"/>
    </source>
</evidence>
<dbReference type="AlphaFoldDB" id="A0A371GBZ7"/>
<reference evidence="2" key="1">
    <citation type="submission" date="2018-05" db="EMBL/GenBank/DDBJ databases">
        <title>Draft genome of Mucuna pruriens seed.</title>
        <authorList>
            <person name="Nnadi N.E."/>
            <person name="Vos R."/>
            <person name="Hasami M.H."/>
            <person name="Devisetty U.K."/>
            <person name="Aguiy J.C."/>
        </authorList>
    </citation>
    <scope>NUCLEOTIDE SEQUENCE [LARGE SCALE GENOMIC DNA]</scope>
    <source>
        <strain evidence="2">JCA_2017</strain>
    </source>
</reference>
<dbReference type="OrthoDB" id="1721574at2759"/>
<keyword evidence="3" id="KW-1185">Reference proteome</keyword>
<name>A0A371GBZ7_MUCPR</name>
<accession>A0A371GBZ7</accession>
<evidence type="ECO:0000256" key="1">
    <source>
        <dbReference type="SAM" id="MobiDB-lite"/>
    </source>
</evidence>
<comment type="caution">
    <text evidence="2">The sequence shown here is derived from an EMBL/GenBank/DDBJ whole genome shotgun (WGS) entry which is preliminary data.</text>
</comment>
<dbReference type="EMBL" id="QJKJ01006054">
    <property type="protein sequence ID" value="RDX88092.1"/>
    <property type="molecule type" value="Genomic_DNA"/>
</dbReference>
<evidence type="ECO:0000313" key="3">
    <source>
        <dbReference type="Proteomes" id="UP000257109"/>
    </source>
</evidence>
<sequence>MRESQDVYGEVGIEGEVFSWKVALFGSTSERKGSLPCGSPNYFHEWLDIFPMLKRINENAYVLDIPQEYGGMDNPNLKTNSFQEGEFDMNQGDQEELPKDVAETTGESL</sequence>
<feature type="non-terminal residue" evidence="2">
    <location>
        <position position="1"/>
    </location>
</feature>
<feature type="region of interest" description="Disordered" evidence="1">
    <location>
        <begin position="74"/>
        <end position="109"/>
    </location>
</feature>
<organism evidence="2 3">
    <name type="scientific">Mucuna pruriens</name>
    <name type="common">Velvet bean</name>
    <name type="synonym">Dolichos pruriens</name>
    <dbReference type="NCBI Taxonomy" id="157652"/>
    <lineage>
        <taxon>Eukaryota</taxon>
        <taxon>Viridiplantae</taxon>
        <taxon>Streptophyta</taxon>
        <taxon>Embryophyta</taxon>
        <taxon>Tracheophyta</taxon>
        <taxon>Spermatophyta</taxon>
        <taxon>Magnoliopsida</taxon>
        <taxon>eudicotyledons</taxon>
        <taxon>Gunneridae</taxon>
        <taxon>Pentapetalae</taxon>
        <taxon>rosids</taxon>
        <taxon>fabids</taxon>
        <taxon>Fabales</taxon>
        <taxon>Fabaceae</taxon>
        <taxon>Papilionoideae</taxon>
        <taxon>50 kb inversion clade</taxon>
        <taxon>NPAAA clade</taxon>
        <taxon>indigoferoid/millettioid clade</taxon>
        <taxon>Phaseoleae</taxon>
        <taxon>Mucuna</taxon>
    </lineage>
</organism>
<dbReference type="Proteomes" id="UP000257109">
    <property type="component" value="Unassembled WGS sequence"/>
</dbReference>